<keyword evidence="1" id="KW-0732">Signal</keyword>
<evidence type="ECO:0000313" key="2">
    <source>
        <dbReference type="EMBL" id="MBW75351.1"/>
    </source>
</evidence>
<feature type="chain" id="PRO_5014954245" evidence="1">
    <location>
        <begin position="18"/>
        <end position="114"/>
    </location>
</feature>
<dbReference type="EMBL" id="GGFL01011173">
    <property type="protein sequence ID" value="MBW75351.1"/>
    <property type="molecule type" value="Transcribed_RNA"/>
</dbReference>
<protein>
    <submittedName>
        <fullName evidence="2">Putative secreted protein</fullName>
    </submittedName>
</protein>
<proteinExistence type="predicted"/>
<organism evidence="2">
    <name type="scientific">Anopheles darlingi</name>
    <name type="common">Mosquito</name>
    <dbReference type="NCBI Taxonomy" id="43151"/>
    <lineage>
        <taxon>Eukaryota</taxon>
        <taxon>Metazoa</taxon>
        <taxon>Ecdysozoa</taxon>
        <taxon>Arthropoda</taxon>
        <taxon>Hexapoda</taxon>
        <taxon>Insecta</taxon>
        <taxon>Pterygota</taxon>
        <taxon>Neoptera</taxon>
        <taxon>Endopterygota</taxon>
        <taxon>Diptera</taxon>
        <taxon>Nematocera</taxon>
        <taxon>Culicoidea</taxon>
        <taxon>Culicidae</taxon>
        <taxon>Anophelinae</taxon>
        <taxon>Anopheles</taxon>
    </lineage>
</organism>
<reference evidence="2" key="1">
    <citation type="submission" date="2018-01" db="EMBL/GenBank/DDBJ databases">
        <title>An insight into the sialome of Amazonian anophelines.</title>
        <authorList>
            <person name="Ribeiro J.M."/>
            <person name="Scarpassa V."/>
            <person name="Calvo E."/>
        </authorList>
    </citation>
    <scope>NUCLEOTIDE SEQUENCE</scope>
</reference>
<dbReference type="AlphaFoldDB" id="A0A2M4DCZ9"/>
<sequence>MIYVVLSLSLSVSLSLSLSIDRTLLATNPGRSNLTDKFDSTREARFLPSCRPTHIHPAYSIIFARLSIDTMRCERCSHVPPPCFIINRHHKSHAVLGAKLCRYCLSLWLSVAAS</sequence>
<accession>A0A2M4DCZ9</accession>
<evidence type="ECO:0000256" key="1">
    <source>
        <dbReference type="SAM" id="SignalP"/>
    </source>
</evidence>
<feature type="signal peptide" evidence="1">
    <location>
        <begin position="1"/>
        <end position="17"/>
    </location>
</feature>
<name>A0A2M4DCZ9_ANODA</name>